<name>A0ABX0KRI3_9NEIS</name>
<keyword evidence="2" id="KW-1185">Reference proteome</keyword>
<comment type="caution">
    <text evidence="1">The sequence shown here is derived from an EMBL/GenBank/DDBJ whole genome shotgun (WGS) entry which is preliminary data.</text>
</comment>
<protein>
    <submittedName>
        <fullName evidence="1">Uncharacterized protein</fullName>
    </submittedName>
</protein>
<evidence type="ECO:0000313" key="1">
    <source>
        <dbReference type="EMBL" id="NHQ86274.1"/>
    </source>
</evidence>
<gene>
    <name evidence="1" type="ORF">HA050_09110</name>
</gene>
<evidence type="ECO:0000313" key="2">
    <source>
        <dbReference type="Proteomes" id="UP000712570"/>
    </source>
</evidence>
<accession>A0ABX0KRI3</accession>
<sequence>MTVSTLENVRAEVVLGSTFWRQRLLTPEELAKLAKNLGLGSFTATDITGLWKIGLLRADLVMSDEPIDFSGLSCQESINEDFKYIYCDFRRPENRPEGYGSLLQDHKDSALEGSLAFHPFRVYVLHHIKRTLKISISNMQYLRYQQGITNVIQCLQEHAQHWTSSVEFADRFDYWNQIVETAAVTEQITYRVVFRDAEPTPIGTPAADNFEHSLHAMLLTIGKSALQEMRSDLAFAAENLDENRSVHVLLRLMKWQERERLKGQLGCSMLFLAMAESIRRSSEQAFAEAWPEEDEIGPGTWIPNARKMLYGSERVFDAPKRVLRDYMAQLGLDFGIKVRCYVEGNTEFGALSHAVGSFDHIQLINLSGHVAEKRGKGLAFVESLEADKNLGIFSVVLLDGDLQDYLRILRKAADDERFHGRFFISDPDIECGNFSANELIETGIREYQKNSPNGINMALDSTKLFAEADTIKSNNDLSALFAKHGIGNLQKSESWGKALMDLAIMRPEFPAEDNRVGQKRSIVEAAELLIRMRDIKFSLSTSLERIDSHSGRVVSLAPKDN</sequence>
<dbReference type="RefSeq" id="WP_166824916.1">
    <property type="nucleotide sequence ID" value="NZ_JAAOLX010000004.1"/>
</dbReference>
<dbReference type="Proteomes" id="UP000712570">
    <property type="component" value="Unassembled WGS sequence"/>
</dbReference>
<reference evidence="1 2" key="1">
    <citation type="submission" date="2020-03" db="EMBL/GenBank/DDBJ databases">
        <title>Draft genome sequence of environmentally isolated violet-colored cultures.</title>
        <authorList>
            <person name="Wilson H.S."/>
        </authorList>
    </citation>
    <scope>NUCLEOTIDE SEQUENCE [LARGE SCALE GENOMIC DNA]</scope>
    <source>
        <strain evidence="1 2">HSC-16F04</strain>
    </source>
</reference>
<dbReference type="EMBL" id="JAAOLX010000004">
    <property type="protein sequence ID" value="NHQ86274.1"/>
    <property type="molecule type" value="Genomic_DNA"/>
</dbReference>
<proteinExistence type="predicted"/>
<organism evidence="1 2">
    <name type="scientific">Iodobacter violaceini</name>
    <dbReference type="NCBI Taxonomy" id="3044271"/>
    <lineage>
        <taxon>Bacteria</taxon>
        <taxon>Pseudomonadati</taxon>
        <taxon>Pseudomonadota</taxon>
        <taxon>Betaproteobacteria</taxon>
        <taxon>Neisseriales</taxon>
        <taxon>Chitinibacteraceae</taxon>
        <taxon>Iodobacter</taxon>
    </lineage>
</organism>